<feature type="domain" description="HTH tetR-type" evidence="3">
    <location>
        <begin position="11"/>
        <end position="71"/>
    </location>
</feature>
<dbReference type="EMBL" id="JAAOIW010000016">
    <property type="protein sequence ID" value="NHN34179.1"/>
    <property type="molecule type" value="Genomic_DNA"/>
</dbReference>
<feature type="DNA-binding region" description="H-T-H motif" evidence="2">
    <location>
        <begin position="34"/>
        <end position="53"/>
    </location>
</feature>
<organism evidence="4 5">
    <name type="scientific">Paenibacillus agricola</name>
    <dbReference type="NCBI Taxonomy" id="2716264"/>
    <lineage>
        <taxon>Bacteria</taxon>
        <taxon>Bacillati</taxon>
        <taxon>Bacillota</taxon>
        <taxon>Bacilli</taxon>
        <taxon>Bacillales</taxon>
        <taxon>Paenibacillaceae</taxon>
        <taxon>Paenibacillus</taxon>
    </lineage>
</organism>
<gene>
    <name evidence="4" type="ORF">G9U52_30630</name>
</gene>
<sequence length="193" mass="22226">MGTKVRNIRMTPTKQSLINAFVSLVNKKDFDKILIADITNGAQVNRATFYAHFNDKYELLDYMINDSASTVIEKRTLGVVKFDQNNIIQLVLAVCDFHQPPNIQCRRSYLSLAPLLKEKMIIELKKYMLRSLDNILTEIEKNFYVSIYANIIHEAGYLWASGDTSFHKEEVAMKVSLLITEDISRISMNDIRI</sequence>
<comment type="caution">
    <text evidence="4">The sequence shown here is derived from an EMBL/GenBank/DDBJ whole genome shotgun (WGS) entry which is preliminary data.</text>
</comment>
<evidence type="ECO:0000313" key="5">
    <source>
        <dbReference type="Proteomes" id="UP001165962"/>
    </source>
</evidence>
<dbReference type="InterPro" id="IPR001647">
    <property type="entry name" value="HTH_TetR"/>
</dbReference>
<evidence type="ECO:0000256" key="2">
    <source>
        <dbReference type="PROSITE-ProRule" id="PRU00335"/>
    </source>
</evidence>
<dbReference type="PANTHER" id="PTHR43479">
    <property type="entry name" value="ACREF/ENVCD OPERON REPRESSOR-RELATED"/>
    <property type="match status" value="1"/>
</dbReference>
<accession>A0ABX0JIB6</accession>
<evidence type="ECO:0000256" key="1">
    <source>
        <dbReference type="ARBA" id="ARBA00023125"/>
    </source>
</evidence>
<dbReference type="InterPro" id="IPR050624">
    <property type="entry name" value="HTH-type_Tx_Regulator"/>
</dbReference>
<proteinExistence type="predicted"/>
<evidence type="ECO:0000313" key="4">
    <source>
        <dbReference type="EMBL" id="NHN34179.1"/>
    </source>
</evidence>
<dbReference type="Pfam" id="PF00440">
    <property type="entry name" value="TetR_N"/>
    <property type="match status" value="1"/>
</dbReference>
<keyword evidence="1 2" id="KW-0238">DNA-binding</keyword>
<dbReference type="Gene3D" id="1.10.357.10">
    <property type="entry name" value="Tetracycline Repressor, domain 2"/>
    <property type="match status" value="1"/>
</dbReference>
<reference evidence="4" key="1">
    <citation type="submission" date="2020-03" db="EMBL/GenBank/DDBJ databases">
        <title>Draft sequencing of Paenibacilllus sp. S3N08.</title>
        <authorList>
            <person name="Kim D.-U."/>
        </authorList>
    </citation>
    <scope>NUCLEOTIDE SEQUENCE</scope>
    <source>
        <strain evidence="4">S3N08</strain>
    </source>
</reference>
<dbReference type="PROSITE" id="PS50977">
    <property type="entry name" value="HTH_TETR_2"/>
    <property type="match status" value="1"/>
</dbReference>
<evidence type="ECO:0000259" key="3">
    <source>
        <dbReference type="PROSITE" id="PS50977"/>
    </source>
</evidence>
<keyword evidence="5" id="KW-1185">Reference proteome</keyword>
<dbReference type="Proteomes" id="UP001165962">
    <property type="component" value="Unassembled WGS sequence"/>
</dbReference>
<name>A0ABX0JIB6_9BACL</name>
<protein>
    <submittedName>
        <fullName evidence="4">TetR family transcriptional regulator</fullName>
    </submittedName>
</protein>
<dbReference type="SUPFAM" id="SSF46689">
    <property type="entry name" value="Homeodomain-like"/>
    <property type="match status" value="1"/>
</dbReference>
<dbReference type="PANTHER" id="PTHR43479:SF7">
    <property type="entry name" value="TETR-FAMILY TRANSCRIPTIONAL REGULATOR"/>
    <property type="match status" value="1"/>
</dbReference>
<dbReference type="InterPro" id="IPR009057">
    <property type="entry name" value="Homeodomain-like_sf"/>
</dbReference>